<dbReference type="EMBL" id="JAHQIW010006692">
    <property type="protein sequence ID" value="KAJ1369874.1"/>
    <property type="molecule type" value="Genomic_DNA"/>
</dbReference>
<proteinExistence type="predicted"/>
<comment type="caution">
    <text evidence="1">The sequence shown here is derived from an EMBL/GenBank/DDBJ whole genome shotgun (WGS) entry which is preliminary data.</text>
</comment>
<organism evidence="1 2">
    <name type="scientific">Parelaphostrongylus tenuis</name>
    <name type="common">Meningeal worm</name>
    <dbReference type="NCBI Taxonomy" id="148309"/>
    <lineage>
        <taxon>Eukaryota</taxon>
        <taxon>Metazoa</taxon>
        <taxon>Ecdysozoa</taxon>
        <taxon>Nematoda</taxon>
        <taxon>Chromadorea</taxon>
        <taxon>Rhabditida</taxon>
        <taxon>Rhabditina</taxon>
        <taxon>Rhabditomorpha</taxon>
        <taxon>Strongyloidea</taxon>
        <taxon>Metastrongylidae</taxon>
        <taxon>Parelaphostrongylus</taxon>
    </lineage>
</organism>
<evidence type="ECO:0000313" key="2">
    <source>
        <dbReference type="Proteomes" id="UP001196413"/>
    </source>
</evidence>
<evidence type="ECO:0000313" key="1">
    <source>
        <dbReference type="EMBL" id="KAJ1369874.1"/>
    </source>
</evidence>
<name>A0AAD5WGT9_PARTN</name>
<reference evidence="1" key="1">
    <citation type="submission" date="2021-06" db="EMBL/GenBank/DDBJ databases">
        <title>Parelaphostrongylus tenuis whole genome reference sequence.</title>
        <authorList>
            <person name="Garwood T.J."/>
            <person name="Larsen P.A."/>
            <person name="Fountain-Jones N.M."/>
            <person name="Garbe J.R."/>
            <person name="Macchietto M.G."/>
            <person name="Kania S.A."/>
            <person name="Gerhold R.W."/>
            <person name="Richards J.E."/>
            <person name="Wolf T.M."/>
        </authorList>
    </citation>
    <scope>NUCLEOTIDE SEQUENCE</scope>
    <source>
        <strain evidence="1">MNPRO001-30</strain>
        <tissue evidence="1">Meninges</tissue>
    </source>
</reference>
<gene>
    <name evidence="1" type="ORF">KIN20_031459</name>
</gene>
<dbReference type="Proteomes" id="UP001196413">
    <property type="component" value="Unassembled WGS sequence"/>
</dbReference>
<dbReference type="AlphaFoldDB" id="A0AAD5WGT9"/>
<accession>A0AAD5WGT9</accession>
<sequence length="54" mass="6224">MADEDFVIYTLVKLRDSSHGAAYKQDFPTILQLILLSTPEEYRFLRKAAAYTVN</sequence>
<protein>
    <submittedName>
        <fullName evidence="1">Uncharacterized protein</fullName>
    </submittedName>
</protein>
<keyword evidence="2" id="KW-1185">Reference proteome</keyword>